<accession>A0A0P8AG58</accession>
<name>A0A0P8AG58_9BACT</name>
<evidence type="ECO:0000313" key="1">
    <source>
        <dbReference type="EMBL" id="KPQ17201.1"/>
    </source>
</evidence>
<dbReference type="Proteomes" id="UP000050421">
    <property type="component" value="Unassembled WGS sequence"/>
</dbReference>
<comment type="caution">
    <text evidence="1">The sequence shown here is derived from an EMBL/GenBank/DDBJ whole genome shotgun (WGS) entry which is preliminary data.</text>
</comment>
<proteinExistence type="predicted"/>
<reference evidence="1 2" key="1">
    <citation type="submission" date="2015-09" db="EMBL/GenBank/DDBJ databases">
        <title>Identification and resolution of microdiversity through metagenomic sequencing of parallel consortia.</title>
        <authorList>
            <person name="Nelson W.C."/>
            <person name="Romine M.F."/>
            <person name="Lindemann S.R."/>
        </authorList>
    </citation>
    <scope>NUCLEOTIDE SEQUENCE [LARGE SCALE GENOMIC DNA]</scope>
    <source>
        <strain evidence="1">HL-49</strain>
    </source>
</reference>
<gene>
    <name evidence="1" type="ORF">HLUCCX10_06900</name>
</gene>
<dbReference type="STRING" id="1305737.GCA_000526355_03095"/>
<dbReference type="AlphaFoldDB" id="A0A0P8AG58"/>
<evidence type="ECO:0000313" key="2">
    <source>
        <dbReference type="Proteomes" id="UP000050421"/>
    </source>
</evidence>
<dbReference type="OrthoDB" id="824627at2"/>
<organism evidence="1 2">
    <name type="scientific">Algoriphagus marincola HL-49</name>
    <dbReference type="NCBI Taxonomy" id="1305737"/>
    <lineage>
        <taxon>Bacteria</taxon>
        <taxon>Pseudomonadati</taxon>
        <taxon>Bacteroidota</taxon>
        <taxon>Cytophagia</taxon>
        <taxon>Cytophagales</taxon>
        <taxon>Cyclobacteriaceae</taxon>
        <taxon>Algoriphagus</taxon>
    </lineage>
</organism>
<sequence>MEKSVIKSHLILGFILFLFLNFQNAYPQDKYDLGLEKYSIINSAFKHSREQDIKIHKKTMPYETWMDEVWGEEFSNSHGVGFCLFENDQNLAKAFEDLRVSVKSLQVKKLSKKLIDDRFQIKRFTNSNNGLMLSEPIILGNYAFFFFRSKTNKSLYVSKINSDGIWDYECGVTIYGELH</sequence>
<dbReference type="PATRIC" id="fig|1305737.6.peg.2047"/>
<protein>
    <submittedName>
        <fullName evidence="1">Uncharacterized protein</fullName>
    </submittedName>
</protein>
<dbReference type="EMBL" id="LJXT01000033">
    <property type="protein sequence ID" value="KPQ17201.1"/>
    <property type="molecule type" value="Genomic_DNA"/>
</dbReference>